<proteinExistence type="inferred from homology"/>
<dbReference type="GO" id="GO:0031966">
    <property type="term" value="C:mitochondrial membrane"/>
    <property type="evidence" value="ECO:0007669"/>
    <property type="project" value="TreeGrafter"/>
</dbReference>
<dbReference type="GO" id="GO:0033615">
    <property type="term" value="P:mitochondrial proton-transporting ATP synthase complex assembly"/>
    <property type="evidence" value="ECO:0007669"/>
    <property type="project" value="TreeGrafter"/>
</dbReference>
<dbReference type="AlphaFoldDB" id="A0AAE1ADP5"/>
<dbReference type="EMBL" id="JAWDGP010002165">
    <property type="protein sequence ID" value="KAK3785171.1"/>
    <property type="molecule type" value="Genomic_DNA"/>
</dbReference>
<accession>A0AAE1ADP5</accession>
<keyword evidence="2" id="KW-0472">Membrane</keyword>
<dbReference type="Proteomes" id="UP001283361">
    <property type="component" value="Unassembled WGS sequence"/>
</dbReference>
<feature type="transmembrane region" description="Helical" evidence="2">
    <location>
        <begin position="152"/>
        <end position="173"/>
    </location>
</feature>
<dbReference type="PANTHER" id="PTHR13281:SF0">
    <property type="entry name" value="TRANSMEMBRANE PROTEIN 70, MITOCHONDRIAL"/>
    <property type="match status" value="1"/>
</dbReference>
<gene>
    <name evidence="3" type="ORF">RRG08_021969</name>
</gene>
<dbReference type="PANTHER" id="PTHR13281">
    <property type="entry name" value="TRANSMEMBRANE PROTEIN 70, MITOCHONDRIAL"/>
    <property type="match status" value="1"/>
</dbReference>
<evidence type="ECO:0000313" key="4">
    <source>
        <dbReference type="Proteomes" id="UP001283361"/>
    </source>
</evidence>
<sequence>MAAATQFFNRVIFLSRWGPDHRLFARVYGQQLLVSMKTQCVQHMIKNNFSRLHRCVSSLHLQQLNSSSTYHTSDSLQQLNGSCKNRNSLQPFNNVGSSRKYCTQNSYLDKGSLVYVGRIGSMFKMLKVFSLTTSTVGLCLQPYLFFTYQDAPLITAVPFFAALNMFVFVNPLLIHHIGKKYVMEVYFNQGTKVFTAVLMSFFARKYNFTFIADDVRVPDVPGMFSILTIKGRPLFVLESDFTDIEIYKHMMGFDKPLDLSFLKDNKEDQTKQ</sequence>
<protein>
    <submittedName>
        <fullName evidence="3">Uncharacterized protein</fullName>
    </submittedName>
</protein>
<evidence type="ECO:0000313" key="3">
    <source>
        <dbReference type="EMBL" id="KAK3785171.1"/>
    </source>
</evidence>
<keyword evidence="4" id="KW-1185">Reference proteome</keyword>
<feature type="transmembrane region" description="Helical" evidence="2">
    <location>
        <begin position="128"/>
        <end position="146"/>
    </location>
</feature>
<comment type="caution">
    <text evidence="3">The sequence shown here is derived from an EMBL/GenBank/DDBJ whole genome shotgun (WGS) entry which is preliminary data.</text>
</comment>
<dbReference type="InterPro" id="IPR045325">
    <property type="entry name" value="TMEM70/TMEM186/TMEM223"/>
</dbReference>
<name>A0AAE1ADP5_9GAST</name>
<evidence type="ECO:0000256" key="1">
    <source>
        <dbReference type="ARBA" id="ARBA00005280"/>
    </source>
</evidence>
<evidence type="ECO:0000256" key="2">
    <source>
        <dbReference type="SAM" id="Phobius"/>
    </source>
</evidence>
<keyword evidence="2" id="KW-0812">Transmembrane</keyword>
<organism evidence="3 4">
    <name type="scientific">Elysia crispata</name>
    <name type="common">lettuce slug</name>
    <dbReference type="NCBI Taxonomy" id="231223"/>
    <lineage>
        <taxon>Eukaryota</taxon>
        <taxon>Metazoa</taxon>
        <taxon>Spiralia</taxon>
        <taxon>Lophotrochozoa</taxon>
        <taxon>Mollusca</taxon>
        <taxon>Gastropoda</taxon>
        <taxon>Heterobranchia</taxon>
        <taxon>Euthyneura</taxon>
        <taxon>Panpulmonata</taxon>
        <taxon>Sacoglossa</taxon>
        <taxon>Placobranchoidea</taxon>
        <taxon>Plakobranchidae</taxon>
        <taxon>Elysia</taxon>
    </lineage>
</organism>
<comment type="similarity">
    <text evidence="1">Belongs to the TMEM70 family.</text>
</comment>
<keyword evidence="2" id="KW-1133">Transmembrane helix</keyword>
<dbReference type="InterPro" id="IPR009724">
    <property type="entry name" value="TMEM70"/>
</dbReference>
<dbReference type="Pfam" id="PF06979">
    <property type="entry name" value="TMEM70"/>
    <property type="match status" value="1"/>
</dbReference>
<reference evidence="3" key="1">
    <citation type="journal article" date="2023" name="G3 (Bethesda)">
        <title>A reference genome for the long-term kleptoplast-retaining sea slug Elysia crispata morphotype clarki.</title>
        <authorList>
            <person name="Eastman K.E."/>
            <person name="Pendleton A.L."/>
            <person name="Shaikh M.A."/>
            <person name="Suttiyut T."/>
            <person name="Ogas R."/>
            <person name="Tomko P."/>
            <person name="Gavelis G."/>
            <person name="Widhalm J.R."/>
            <person name="Wisecaver J.H."/>
        </authorList>
    </citation>
    <scope>NUCLEOTIDE SEQUENCE</scope>
    <source>
        <strain evidence="3">ECLA1</strain>
    </source>
</reference>